<gene>
    <name evidence="3" type="ORF">PoB_005980000</name>
</gene>
<evidence type="ECO:0000256" key="1">
    <source>
        <dbReference type="SAM" id="Coils"/>
    </source>
</evidence>
<sequence>MDNDIAVNINLYNLEDVKFEGSKYVLTSPRSLEACSRLSVKPVELLYRPLSEFQEELLPQDVPLRTIYTVFDESEQIRQKKLKLCREERSRIIQEEKKNAAKSSLRSRLATMPSQDAAENKSKDVKKGSPKAGVTFKTGIKGKPLYRSIDKESPKLHRELLSKKDRNPPRTKSSYAKARPKSAGSRPLQRCSPSVLRGSKVTYRCTSAPNVSLTIPARDKKILQLMKERRESELDSLNTSEQAHQLWEDQKKREEALRTIMENKRRTLLAEENRIKDMRKLKEKQRRAKDEEEERELLRLKIQGSDLKSDLALMNQLRMRELCLSDKIEKEKAKKRIQATNLKAQERDQEEMKEFLLSKQAASLNTASAKREARIHQDSMKKFLDNRQEREQFEQRHLQIKNLEKQNEDQVRDSMELRLSQAEANLSQVLESRNKQLVEHHHEEQAKHERARSSQRKMEEEMEAWRSNLVQHKKLLEDRAMEVVNQSVEMRAFQARKNRLAKEVGQKKNLTKLQREDDKWRRQLERSLIVKDRKVNDLIEEKDRSIAQTRAMARLSETLRDDLREKYVSDTFDKKALEAQLYSNLYSNHRSRSPAALKNRSSIKIC</sequence>
<evidence type="ECO:0000313" key="4">
    <source>
        <dbReference type="Proteomes" id="UP000735302"/>
    </source>
</evidence>
<name>A0AAV4CK68_9GAST</name>
<feature type="compositionally biased region" description="Basic and acidic residues" evidence="2">
    <location>
        <begin position="118"/>
        <end position="127"/>
    </location>
</feature>
<evidence type="ECO:0000313" key="3">
    <source>
        <dbReference type="EMBL" id="GFO33295.1"/>
    </source>
</evidence>
<dbReference type="Proteomes" id="UP000735302">
    <property type="component" value="Unassembled WGS sequence"/>
</dbReference>
<organism evidence="3 4">
    <name type="scientific">Plakobranchus ocellatus</name>
    <dbReference type="NCBI Taxonomy" id="259542"/>
    <lineage>
        <taxon>Eukaryota</taxon>
        <taxon>Metazoa</taxon>
        <taxon>Spiralia</taxon>
        <taxon>Lophotrochozoa</taxon>
        <taxon>Mollusca</taxon>
        <taxon>Gastropoda</taxon>
        <taxon>Heterobranchia</taxon>
        <taxon>Euthyneura</taxon>
        <taxon>Panpulmonata</taxon>
        <taxon>Sacoglossa</taxon>
        <taxon>Placobranchoidea</taxon>
        <taxon>Plakobranchidae</taxon>
        <taxon>Plakobranchus</taxon>
    </lineage>
</organism>
<dbReference type="AlphaFoldDB" id="A0AAV4CK68"/>
<feature type="coiled-coil region" evidence="1">
    <location>
        <begin position="386"/>
        <end position="475"/>
    </location>
</feature>
<keyword evidence="1" id="KW-0175">Coiled coil</keyword>
<feature type="region of interest" description="Disordered" evidence="2">
    <location>
        <begin position="95"/>
        <end position="193"/>
    </location>
</feature>
<evidence type="ECO:0000256" key="2">
    <source>
        <dbReference type="SAM" id="MobiDB-lite"/>
    </source>
</evidence>
<dbReference type="EMBL" id="BLXT01006766">
    <property type="protein sequence ID" value="GFO33295.1"/>
    <property type="molecule type" value="Genomic_DNA"/>
</dbReference>
<feature type="compositionally biased region" description="Basic and acidic residues" evidence="2">
    <location>
        <begin position="148"/>
        <end position="168"/>
    </location>
</feature>
<keyword evidence="4" id="KW-1185">Reference proteome</keyword>
<accession>A0AAV4CK68</accession>
<feature type="coiled-coil region" evidence="1">
    <location>
        <begin position="261"/>
        <end position="301"/>
    </location>
</feature>
<dbReference type="PANTHER" id="PTHR33663:SF2">
    <property type="entry name" value="COILED-COIL DOMAIN-CONTAINING PROTEIN 177"/>
    <property type="match status" value="1"/>
</dbReference>
<protein>
    <submittedName>
        <fullName evidence="3">Coiled-coil domain-containing protein 177-like isoform x4</fullName>
    </submittedName>
</protein>
<dbReference type="InterPro" id="IPR029090">
    <property type="entry name" value="DUF4659"/>
</dbReference>
<reference evidence="3 4" key="1">
    <citation type="journal article" date="2021" name="Elife">
        <title>Chloroplast acquisition without the gene transfer in kleptoplastic sea slugs, Plakobranchus ocellatus.</title>
        <authorList>
            <person name="Maeda T."/>
            <person name="Takahashi S."/>
            <person name="Yoshida T."/>
            <person name="Shimamura S."/>
            <person name="Takaki Y."/>
            <person name="Nagai Y."/>
            <person name="Toyoda A."/>
            <person name="Suzuki Y."/>
            <person name="Arimoto A."/>
            <person name="Ishii H."/>
            <person name="Satoh N."/>
            <person name="Nishiyama T."/>
            <person name="Hasebe M."/>
            <person name="Maruyama T."/>
            <person name="Minagawa J."/>
            <person name="Obokata J."/>
            <person name="Shigenobu S."/>
        </authorList>
    </citation>
    <scope>NUCLEOTIDE SEQUENCE [LARGE SCALE GENOMIC DNA]</scope>
</reference>
<comment type="caution">
    <text evidence="3">The sequence shown here is derived from an EMBL/GenBank/DDBJ whole genome shotgun (WGS) entry which is preliminary data.</text>
</comment>
<proteinExistence type="predicted"/>
<dbReference type="Pfam" id="PF15558">
    <property type="entry name" value="DUF4659"/>
    <property type="match status" value="1"/>
</dbReference>
<dbReference type="PANTHER" id="PTHR33663">
    <property type="entry name" value="COILED-COIL DOMAIN-CONTAINING PROTEIN 177"/>
    <property type="match status" value="1"/>
</dbReference>